<dbReference type="Pfam" id="PF01068">
    <property type="entry name" value="DNA_ligase_A_M"/>
    <property type="match status" value="1"/>
</dbReference>
<dbReference type="Gene3D" id="3.30.1490.70">
    <property type="match status" value="1"/>
</dbReference>
<dbReference type="GO" id="GO:0006303">
    <property type="term" value="P:double-strand break repair via nonhomologous end joining"/>
    <property type="evidence" value="ECO:0007669"/>
    <property type="project" value="TreeGrafter"/>
</dbReference>
<proteinExistence type="predicted"/>
<evidence type="ECO:0000259" key="1">
    <source>
        <dbReference type="Pfam" id="PF01068"/>
    </source>
</evidence>
<sequence>MIEPMLADRAKEPFDSPEYWYEQKYDGARCTAYVENGQVMFRARSGADYTEAFPDLQGIHAQLNASEVILDGELVVDAGGGQHNFRALQSRIKRQKGLAIRVAAESSPATYMVFDVLRVNGVDLTAQG</sequence>
<comment type="caution">
    <text evidence="2">The sequence shown here is derived from an EMBL/GenBank/DDBJ whole genome shotgun (WGS) entry which is preliminary data.</text>
</comment>
<dbReference type="InterPro" id="IPR012310">
    <property type="entry name" value="DNA_ligase_ATP-dep_cent"/>
</dbReference>
<dbReference type="Gene3D" id="3.30.470.30">
    <property type="entry name" value="DNA ligase/mRNA capping enzyme"/>
    <property type="match status" value="1"/>
</dbReference>
<dbReference type="SUPFAM" id="SSF56091">
    <property type="entry name" value="DNA ligase/mRNA capping enzyme, catalytic domain"/>
    <property type="match status" value="1"/>
</dbReference>
<evidence type="ECO:0000313" key="2">
    <source>
        <dbReference type="EMBL" id="KKK73644.1"/>
    </source>
</evidence>
<accession>A0A0F9A4Y4</accession>
<dbReference type="AlphaFoldDB" id="A0A0F9A4Y4"/>
<feature type="non-terminal residue" evidence="2">
    <location>
        <position position="128"/>
    </location>
</feature>
<dbReference type="GO" id="GO:0006310">
    <property type="term" value="P:DNA recombination"/>
    <property type="evidence" value="ECO:0007669"/>
    <property type="project" value="InterPro"/>
</dbReference>
<dbReference type="PANTHER" id="PTHR45997">
    <property type="entry name" value="DNA LIGASE 4"/>
    <property type="match status" value="1"/>
</dbReference>
<dbReference type="GO" id="GO:0005524">
    <property type="term" value="F:ATP binding"/>
    <property type="evidence" value="ECO:0007669"/>
    <property type="project" value="InterPro"/>
</dbReference>
<dbReference type="InterPro" id="IPR016059">
    <property type="entry name" value="DNA_ligase_ATP-dep_CS"/>
</dbReference>
<dbReference type="GO" id="GO:0006297">
    <property type="term" value="P:nucleotide-excision repair, DNA gap filling"/>
    <property type="evidence" value="ECO:0007669"/>
    <property type="project" value="TreeGrafter"/>
</dbReference>
<dbReference type="GO" id="GO:0003677">
    <property type="term" value="F:DNA binding"/>
    <property type="evidence" value="ECO:0007669"/>
    <property type="project" value="InterPro"/>
</dbReference>
<reference evidence="2" key="1">
    <citation type="journal article" date="2015" name="Nature">
        <title>Complex archaea that bridge the gap between prokaryotes and eukaryotes.</title>
        <authorList>
            <person name="Spang A."/>
            <person name="Saw J.H."/>
            <person name="Jorgensen S.L."/>
            <person name="Zaremba-Niedzwiedzka K."/>
            <person name="Martijn J."/>
            <person name="Lind A.E."/>
            <person name="van Eijk R."/>
            <person name="Schleper C."/>
            <person name="Guy L."/>
            <person name="Ettema T.J."/>
        </authorList>
    </citation>
    <scope>NUCLEOTIDE SEQUENCE</scope>
</reference>
<organism evidence="2">
    <name type="scientific">marine sediment metagenome</name>
    <dbReference type="NCBI Taxonomy" id="412755"/>
    <lineage>
        <taxon>unclassified sequences</taxon>
        <taxon>metagenomes</taxon>
        <taxon>ecological metagenomes</taxon>
    </lineage>
</organism>
<dbReference type="EMBL" id="LAZR01056694">
    <property type="protein sequence ID" value="KKK73644.1"/>
    <property type="molecule type" value="Genomic_DNA"/>
</dbReference>
<dbReference type="PROSITE" id="PS00697">
    <property type="entry name" value="DNA_LIGASE_A1"/>
    <property type="match status" value="1"/>
</dbReference>
<dbReference type="GO" id="GO:0003910">
    <property type="term" value="F:DNA ligase (ATP) activity"/>
    <property type="evidence" value="ECO:0007669"/>
    <property type="project" value="InterPro"/>
</dbReference>
<gene>
    <name evidence="2" type="ORF">LCGC14_2891740</name>
</gene>
<protein>
    <recommendedName>
        <fullName evidence="1">ATP-dependent DNA ligase family profile domain-containing protein</fullName>
    </recommendedName>
</protein>
<name>A0A0F9A4Y4_9ZZZZ</name>
<dbReference type="GO" id="GO:0032807">
    <property type="term" value="C:DNA ligase IV complex"/>
    <property type="evidence" value="ECO:0007669"/>
    <property type="project" value="TreeGrafter"/>
</dbReference>
<dbReference type="InterPro" id="IPR029710">
    <property type="entry name" value="LIG4"/>
</dbReference>
<feature type="domain" description="ATP-dependent DNA ligase family profile" evidence="1">
    <location>
        <begin position="4"/>
        <end position="126"/>
    </location>
</feature>
<dbReference type="PANTHER" id="PTHR45997:SF1">
    <property type="entry name" value="DNA LIGASE 4"/>
    <property type="match status" value="1"/>
</dbReference>